<feature type="transmembrane region" description="Helical" evidence="1">
    <location>
        <begin position="12"/>
        <end position="29"/>
    </location>
</feature>
<reference evidence="3" key="1">
    <citation type="journal article" date="2019" name="Int. J. Syst. Evol. Microbiol.">
        <title>The Global Catalogue of Microorganisms (GCM) 10K type strain sequencing project: providing services to taxonomists for standard genome sequencing and annotation.</title>
        <authorList>
            <consortium name="The Broad Institute Genomics Platform"/>
            <consortium name="The Broad Institute Genome Sequencing Center for Infectious Disease"/>
            <person name="Wu L."/>
            <person name="Ma J."/>
        </authorList>
    </citation>
    <scope>NUCLEOTIDE SEQUENCE [LARGE SCALE GENOMIC DNA]</scope>
    <source>
        <strain evidence="3">Q85</strain>
    </source>
</reference>
<dbReference type="EMBL" id="JBHUFC010000002">
    <property type="protein sequence ID" value="MFD1786946.1"/>
    <property type="molecule type" value="Genomic_DNA"/>
</dbReference>
<protein>
    <recommendedName>
        <fullName evidence="4">Sugar transporter</fullName>
    </recommendedName>
</protein>
<evidence type="ECO:0000313" key="2">
    <source>
        <dbReference type="EMBL" id="MFD1786946.1"/>
    </source>
</evidence>
<dbReference type="RefSeq" id="WP_380939321.1">
    <property type="nucleotide sequence ID" value="NZ_JBHUFC010000002.1"/>
</dbReference>
<sequence length="142" mass="15210">MLRPKSIDLFERCYLGGWAVGLINTLISWTNVRQDPRIIAAAEQVGSWYLSTITAIGLAIPLILWFFIARKGSVVAKWIMVGLTALGVAGLALSFARGQYPAGIAGILGLAGVVLNIAAAAMLFRPDAKPWFGEDSPREPVA</sequence>
<evidence type="ECO:0000313" key="3">
    <source>
        <dbReference type="Proteomes" id="UP001597283"/>
    </source>
</evidence>
<name>A0ABW4NA22_9SPHN</name>
<organism evidence="2 3">
    <name type="scientific">Sphingomonas floccifaciens</name>
    <dbReference type="NCBI Taxonomy" id="1844115"/>
    <lineage>
        <taxon>Bacteria</taxon>
        <taxon>Pseudomonadati</taxon>
        <taxon>Pseudomonadota</taxon>
        <taxon>Alphaproteobacteria</taxon>
        <taxon>Sphingomonadales</taxon>
        <taxon>Sphingomonadaceae</taxon>
        <taxon>Sphingomonas</taxon>
    </lineage>
</organism>
<keyword evidence="1" id="KW-0812">Transmembrane</keyword>
<gene>
    <name evidence="2" type="ORF">ACFSC3_05100</name>
</gene>
<keyword evidence="1" id="KW-1133">Transmembrane helix</keyword>
<feature type="transmembrane region" description="Helical" evidence="1">
    <location>
        <begin position="75"/>
        <end position="96"/>
    </location>
</feature>
<evidence type="ECO:0000256" key="1">
    <source>
        <dbReference type="SAM" id="Phobius"/>
    </source>
</evidence>
<feature type="transmembrane region" description="Helical" evidence="1">
    <location>
        <begin position="49"/>
        <end position="68"/>
    </location>
</feature>
<comment type="caution">
    <text evidence="2">The sequence shown here is derived from an EMBL/GenBank/DDBJ whole genome shotgun (WGS) entry which is preliminary data.</text>
</comment>
<proteinExistence type="predicted"/>
<evidence type="ECO:0008006" key="4">
    <source>
        <dbReference type="Google" id="ProtNLM"/>
    </source>
</evidence>
<dbReference type="Proteomes" id="UP001597283">
    <property type="component" value="Unassembled WGS sequence"/>
</dbReference>
<accession>A0ABW4NA22</accession>
<keyword evidence="1" id="KW-0472">Membrane</keyword>
<keyword evidence="3" id="KW-1185">Reference proteome</keyword>
<feature type="transmembrane region" description="Helical" evidence="1">
    <location>
        <begin position="102"/>
        <end position="124"/>
    </location>
</feature>